<dbReference type="GeneID" id="114828533"/>
<dbReference type="InterPro" id="IPR036397">
    <property type="entry name" value="RNaseH_sf"/>
</dbReference>
<evidence type="ECO:0000313" key="4">
    <source>
        <dbReference type="RefSeq" id="XP_028968865.1"/>
    </source>
</evidence>
<dbReference type="SUPFAM" id="SSF53098">
    <property type="entry name" value="Ribonuclease H-like"/>
    <property type="match status" value="1"/>
</dbReference>
<organism evidence="3 4">
    <name type="scientific">Galendromus occidentalis</name>
    <name type="common">western predatory mite</name>
    <dbReference type="NCBI Taxonomy" id="34638"/>
    <lineage>
        <taxon>Eukaryota</taxon>
        <taxon>Metazoa</taxon>
        <taxon>Ecdysozoa</taxon>
        <taxon>Arthropoda</taxon>
        <taxon>Chelicerata</taxon>
        <taxon>Arachnida</taxon>
        <taxon>Acari</taxon>
        <taxon>Parasitiformes</taxon>
        <taxon>Mesostigmata</taxon>
        <taxon>Gamasina</taxon>
        <taxon>Phytoseioidea</taxon>
        <taxon>Phytoseiidae</taxon>
        <taxon>Typhlodrominae</taxon>
        <taxon>Galendromus</taxon>
    </lineage>
</organism>
<feature type="domain" description="Integrase catalytic" evidence="2">
    <location>
        <begin position="1145"/>
        <end position="1329"/>
    </location>
</feature>
<keyword evidence="3" id="KW-1185">Reference proteome</keyword>
<dbReference type="PROSITE" id="PS50994">
    <property type="entry name" value="INTEGRASE"/>
    <property type="match status" value="1"/>
</dbReference>
<name>A0AAJ7WJ49_9ACAR</name>
<reference evidence="4" key="1">
    <citation type="submission" date="2025-08" db="UniProtKB">
        <authorList>
            <consortium name="RefSeq"/>
        </authorList>
    </citation>
    <scope>IDENTIFICATION</scope>
</reference>
<sequence length="1422" mass="159656">METTQMARRVIRCLRTKKRNSVAEILASANISESKTSLPPGVDPEYLLALIRPMIAIIRHYDTELITHPDLSEEDIDAEVESSENFHDELARVVARLTVAKNKAAVSTSVSEMFRSARESTVPQASTPARSTLAGLLDAERDSLLAELRKLSRVNDPFDVSGLRKLSTTVQRNVKVLATMGIQLMSLAPSLKSSLEAALPVQLRREFREKQCAKRQLEEQLKILSPASNRTTDNDEQPLENLSTKTPDIYSEEVLQMIEFLKVRVADLEDSRTLESALGPAKASADQRSRDSARTRNRTPEHSRQTVAAAAVKNRRPKFQPRPCLFCMTPDHNSSKRKADIPVEQRREILRQKGRCVRCFRAAPALASECQGNRNPCGICGSKLHYSSMHEPDDKRGECATGASPTNDTLLMTIEVFIVNGGSRIPVRLFLDSGSSLTFIRPAVRQLLRESPVQRARLNIQAFKDPHTFDAQRFSIRIGFLELQAPRRVTQDLLAFRTHAGWAIQGPTPDAASPRVAAIADVCCSAALAEPAGDLERLWTIDAIGIDDGASTTFSAGEQAALNQLAEGITYDGTRYTVPFPKTADLSELPNNKSIALQRAERKIGLLQQRPESYQRYDDEIMKLVHSGYASEVTGVLEGVVSEIDGSYFIPHHSKSVAEHLACHGIESPTLNLDEGKTLKVLGVSWNPSQDCFQFCIRDLAQLAESQKSLTKRLVLRLVASVFDPLEWLAPFILRGKLTVQQMWTWEMQWDEEITGELMVEFAQWVSEFQAFQEFRFPRQYAPSNQRTVAHRLHIFCDASTRSYACAAYLQTLLENGSSDFSLIMSKSRLAPKIRLTLPRLELLAALIGTRLKTFLVENMALGFERISFYTDSSIASFWALSRSSVDQWFFISGDKNIADLATRGIPAKIQTASEEWWFGPSWLRENPERQPASQPRLKLSKLDAVQVETRNTVAFDDVFRPLIDLERFSTAARAIRVMSYILKFIDISRKRQIPTVAELASKAETVLIRTVQQQHLFEELCAVRSGDRVPSTSKLAAFRLFIDTHGVLRARTRLDRGSAFTYDEKNPIFIPGCSRFATLLILDTHRINAHFGVNTVLSFLRRRFWIVRGRQIIKALLAKCVTCRRKHSRPSSQVEAPSPDERAEFVAPFAAGSLDSCGPLFGRIKKETEKMYIALFTCSATRAVHLEVVPSMSAIQTHLALRRFLASYPSCRLLVSDNARSFTKAATDIKRVFNTVKNPEVRELLAGRKIEWKFICPRAPWQGGMYERLVGTVASTKTLGRSFVSYEEFRTIVAEMTAIVNARPISHVSSDVDEPLPLTPAQFLRGGPQCAPLAQILPLDRLGPDGALPGDELRRQLVKRTAYLESLAARWHREYLLQLRSANCPRGSEQEPYAVGEVCLLREENVPRIRWSLVRIEDTHM</sequence>
<dbReference type="InterPro" id="IPR001584">
    <property type="entry name" value="Integrase_cat-core"/>
</dbReference>
<evidence type="ECO:0000256" key="1">
    <source>
        <dbReference type="SAM" id="MobiDB-lite"/>
    </source>
</evidence>
<gene>
    <name evidence="4" type="primary">LOC114828533</name>
</gene>
<dbReference type="GO" id="GO:0015074">
    <property type="term" value="P:DNA integration"/>
    <property type="evidence" value="ECO:0007669"/>
    <property type="project" value="InterPro"/>
</dbReference>
<dbReference type="Pfam" id="PF17921">
    <property type="entry name" value="Integrase_H2C2"/>
    <property type="match status" value="1"/>
</dbReference>
<feature type="region of interest" description="Disordered" evidence="1">
    <location>
        <begin position="274"/>
        <end position="306"/>
    </location>
</feature>
<proteinExistence type="predicted"/>
<feature type="compositionally biased region" description="Basic and acidic residues" evidence="1">
    <location>
        <begin position="285"/>
        <end position="304"/>
    </location>
</feature>
<dbReference type="InterPro" id="IPR008042">
    <property type="entry name" value="Retrotrans_Pao"/>
</dbReference>
<dbReference type="Gene3D" id="3.30.420.10">
    <property type="entry name" value="Ribonuclease H-like superfamily/Ribonuclease H"/>
    <property type="match status" value="1"/>
</dbReference>
<protein>
    <submittedName>
        <fullName evidence="4">Uncharacterized protein LOC114828533</fullName>
    </submittedName>
</protein>
<evidence type="ECO:0000313" key="3">
    <source>
        <dbReference type="Proteomes" id="UP000694867"/>
    </source>
</evidence>
<dbReference type="InterPro" id="IPR040676">
    <property type="entry name" value="DUF5641"/>
</dbReference>
<dbReference type="Pfam" id="PF18701">
    <property type="entry name" value="DUF5641"/>
    <property type="match status" value="1"/>
</dbReference>
<dbReference type="KEGG" id="goe:114828533"/>
<dbReference type="InterPro" id="IPR041588">
    <property type="entry name" value="Integrase_H2C2"/>
</dbReference>
<dbReference type="PANTHER" id="PTHR47331">
    <property type="entry name" value="PHD-TYPE DOMAIN-CONTAINING PROTEIN"/>
    <property type="match status" value="1"/>
</dbReference>
<dbReference type="GO" id="GO:0003676">
    <property type="term" value="F:nucleic acid binding"/>
    <property type="evidence" value="ECO:0007669"/>
    <property type="project" value="InterPro"/>
</dbReference>
<accession>A0AAJ7WJ49</accession>
<dbReference type="Pfam" id="PF05380">
    <property type="entry name" value="Peptidase_A17"/>
    <property type="match status" value="1"/>
</dbReference>
<feature type="region of interest" description="Disordered" evidence="1">
    <location>
        <begin position="223"/>
        <end position="245"/>
    </location>
</feature>
<dbReference type="RefSeq" id="XP_028968865.1">
    <property type="nucleotide sequence ID" value="XM_029113032.1"/>
</dbReference>
<evidence type="ECO:0000259" key="2">
    <source>
        <dbReference type="PROSITE" id="PS50994"/>
    </source>
</evidence>
<dbReference type="InterPro" id="IPR012337">
    <property type="entry name" value="RNaseH-like_sf"/>
</dbReference>
<dbReference type="Proteomes" id="UP000694867">
    <property type="component" value="Unplaced"/>
</dbReference>